<evidence type="ECO:0000313" key="1">
    <source>
        <dbReference type="EnsemblPlants" id="ONIVA11G16910.1"/>
    </source>
</evidence>
<protein>
    <submittedName>
        <fullName evidence="1">Uncharacterized protein</fullName>
    </submittedName>
</protein>
<reference evidence="1" key="2">
    <citation type="submission" date="2018-04" db="EMBL/GenBank/DDBJ databases">
        <title>OnivRS2 (Oryza nivara Reference Sequence Version 2).</title>
        <authorList>
            <person name="Zhang J."/>
            <person name="Kudrna D."/>
            <person name="Lee S."/>
            <person name="Talag J."/>
            <person name="Rajasekar S."/>
            <person name="Welchert J."/>
            <person name="Hsing Y.-I."/>
            <person name="Wing R.A."/>
        </authorList>
    </citation>
    <scope>NUCLEOTIDE SEQUENCE [LARGE SCALE GENOMIC DNA]</scope>
    <source>
        <strain evidence="1">SL10</strain>
    </source>
</reference>
<dbReference type="Gramene" id="ONIVA11G16910.1">
    <property type="protein sequence ID" value="ONIVA11G16910.1"/>
    <property type="gene ID" value="ONIVA11G16910"/>
</dbReference>
<sequence length="88" mass="8757">MTAAVLDLELPDPVSAAASLLGPGWGAPGAGVATARAAALVATRGRGRDRAGGRDGAARRGREAVVAACPCWWHEGGVGGVCVRRKPA</sequence>
<dbReference type="HOGENOM" id="CLU_2472867_0_0_1"/>
<reference evidence="1" key="1">
    <citation type="submission" date="2015-04" db="UniProtKB">
        <authorList>
            <consortium name="EnsemblPlants"/>
        </authorList>
    </citation>
    <scope>IDENTIFICATION</scope>
    <source>
        <strain evidence="1">SL10</strain>
    </source>
</reference>
<proteinExistence type="predicted"/>
<dbReference type="Proteomes" id="UP000006591">
    <property type="component" value="Chromosome 11"/>
</dbReference>
<name>A0A0E0J398_ORYNI</name>
<dbReference type="EnsemblPlants" id="ONIVA11G16910.1">
    <property type="protein sequence ID" value="ONIVA11G16910.1"/>
    <property type="gene ID" value="ONIVA11G16910"/>
</dbReference>
<keyword evidence="2" id="KW-1185">Reference proteome</keyword>
<evidence type="ECO:0000313" key="2">
    <source>
        <dbReference type="Proteomes" id="UP000006591"/>
    </source>
</evidence>
<dbReference type="AlphaFoldDB" id="A0A0E0J398"/>
<accession>A0A0E0J398</accession>
<organism evidence="1">
    <name type="scientific">Oryza nivara</name>
    <name type="common">Indian wild rice</name>
    <name type="synonym">Oryza sativa f. spontanea</name>
    <dbReference type="NCBI Taxonomy" id="4536"/>
    <lineage>
        <taxon>Eukaryota</taxon>
        <taxon>Viridiplantae</taxon>
        <taxon>Streptophyta</taxon>
        <taxon>Embryophyta</taxon>
        <taxon>Tracheophyta</taxon>
        <taxon>Spermatophyta</taxon>
        <taxon>Magnoliopsida</taxon>
        <taxon>Liliopsida</taxon>
        <taxon>Poales</taxon>
        <taxon>Poaceae</taxon>
        <taxon>BOP clade</taxon>
        <taxon>Oryzoideae</taxon>
        <taxon>Oryzeae</taxon>
        <taxon>Oryzinae</taxon>
        <taxon>Oryza</taxon>
    </lineage>
</organism>